<evidence type="ECO:0000259" key="2">
    <source>
        <dbReference type="Pfam" id="PF13843"/>
    </source>
</evidence>
<dbReference type="EMBL" id="BSXT01003240">
    <property type="protein sequence ID" value="GMF53137.1"/>
    <property type="molecule type" value="Genomic_DNA"/>
</dbReference>
<accession>A0A9W6Y5T6</accession>
<organism evidence="3 4">
    <name type="scientific">Phytophthora fragariaefolia</name>
    <dbReference type="NCBI Taxonomy" id="1490495"/>
    <lineage>
        <taxon>Eukaryota</taxon>
        <taxon>Sar</taxon>
        <taxon>Stramenopiles</taxon>
        <taxon>Oomycota</taxon>
        <taxon>Peronosporomycetes</taxon>
        <taxon>Peronosporales</taxon>
        <taxon>Peronosporaceae</taxon>
        <taxon>Phytophthora</taxon>
    </lineage>
</organism>
<gene>
    <name evidence="3" type="ORF">Pfra01_002188900</name>
</gene>
<sequence length="346" mass="38491">MSIKRGPANEWLYGGLECHLLADTDDFSTFAAFESDAENDDGDDDDASVDGFEAADVQLPAPPEMRFSPDARAVMDNTASAPRTPVAHQEKYPEFKPKTPELIRNDRIKPKGVTARGLCIFLGLLLARSIVPNPNKEKLAHHWKTTHEGALPRGGFGQSMTRDRFMHISRNLHFSRNDDERAAKDQAWKLRPVIDALQDRFAAGFMPPVVMAFDEAMLPSRSTFNTMRVFEVYCGRKERGGTTASTDCNSGPAAVVRNLQHVFGPTAPPNGQMRLVVIDRFYSSVLLCMQLLTMGFYSIGTVRTDRQGLSTKLIPKKKKGEKKKPPKIPKNRPANIERGTFIVTDA</sequence>
<evidence type="ECO:0000256" key="1">
    <source>
        <dbReference type="SAM" id="MobiDB-lite"/>
    </source>
</evidence>
<feature type="region of interest" description="Disordered" evidence="1">
    <location>
        <begin position="310"/>
        <end position="346"/>
    </location>
</feature>
<keyword evidence="4" id="KW-1185">Reference proteome</keyword>
<evidence type="ECO:0000313" key="4">
    <source>
        <dbReference type="Proteomes" id="UP001165121"/>
    </source>
</evidence>
<protein>
    <submittedName>
        <fullName evidence="3">Unnamed protein product</fullName>
    </submittedName>
</protein>
<dbReference type="OrthoDB" id="117306at2759"/>
<dbReference type="Pfam" id="PF13843">
    <property type="entry name" value="DDE_Tnp_1_7"/>
    <property type="match status" value="2"/>
</dbReference>
<comment type="caution">
    <text evidence="3">The sequence shown here is derived from an EMBL/GenBank/DDBJ whole genome shotgun (WGS) entry which is preliminary data.</text>
</comment>
<feature type="domain" description="PiggyBac transposable element-derived protein" evidence="2">
    <location>
        <begin position="111"/>
        <end position="225"/>
    </location>
</feature>
<reference evidence="3" key="1">
    <citation type="submission" date="2023-04" db="EMBL/GenBank/DDBJ databases">
        <title>Phytophthora fragariaefolia NBRC 109709.</title>
        <authorList>
            <person name="Ichikawa N."/>
            <person name="Sato H."/>
            <person name="Tonouchi N."/>
        </authorList>
    </citation>
    <scope>NUCLEOTIDE SEQUENCE</scope>
    <source>
        <strain evidence="3">NBRC 109709</strain>
    </source>
</reference>
<proteinExistence type="predicted"/>
<dbReference type="Proteomes" id="UP001165121">
    <property type="component" value="Unassembled WGS sequence"/>
</dbReference>
<feature type="compositionally biased region" description="Basic residues" evidence="1">
    <location>
        <begin position="314"/>
        <end position="330"/>
    </location>
</feature>
<dbReference type="PANTHER" id="PTHR46599:SF3">
    <property type="entry name" value="PIGGYBAC TRANSPOSABLE ELEMENT-DERIVED PROTEIN 4"/>
    <property type="match status" value="1"/>
</dbReference>
<feature type="domain" description="PiggyBac transposable element-derived protein" evidence="2">
    <location>
        <begin position="230"/>
        <end position="319"/>
    </location>
</feature>
<dbReference type="PANTHER" id="PTHR46599">
    <property type="entry name" value="PIGGYBAC TRANSPOSABLE ELEMENT-DERIVED PROTEIN 4"/>
    <property type="match status" value="1"/>
</dbReference>
<name>A0A9W6Y5T6_9STRA</name>
<dbReference type="AlphaFoldDB" id="A0A9W6Y5T6"/>
<dbReference type="InterPro" id="IPR029526">
    <property type="entry name" value="PGBD"/>
</dbReference>
<evidence type="ECO:0000313" key="3">
    <source>
        <dbReference type="EMBL" id="GMF53137.1"/>
    </source>
</evidence>